<dbReference type="InterPro" id="IPR001846">
    <property type="entry name" value="VWF_type-D"/>
</dbReference>
<dbReference type="PANTHER" id="PTHR13802:SF52">
    <property type="entry name" value="MUCIN-4"/>
    <property type="match status" value="1"/>
</dbReference>
<sequence length="1006" mass="106091">MLKPWRTPAGTRWIALATVLVLAAGAGWWWFGRADETAPNAWDRLYGQLSADGTVSLDLARQAFTLAYTPLPGVEKPPGEFGPARSTSDAAAWILSHWNELTGAEQAIVADALGLSGTGPVVNGMRLAAASAPQVRWDCPQRAGLRISEAKTDEYAAVVPGVKAELARLLGADFTAAVIVCRADNDKDEFGQDILADTLGQYLPDGSYRCRVTVFKGGQAYQGTARLAIFVHELTHCLFRQIAVDRRDANGFVAIPPWIDEGLNQWVTYRVVGATPDLTATLAGYAAEPGRPVFQRSYTALGFFGYAEQVWPGLQERVKDIVGVAGEDYSMAAYIATIGAGSENFLAGFASSFTGDAGRGPAWWVNMPGLGSHGAPADAQAVTNEGGPAAAASQPYAAGLVRLAFSADVVMLSQPQGSGPIWGRFGADPGIDLPLHQAAQFVYCARPGGCQCPDGYRPDLNFIPIGQQAWLTVTGADQPAVAAATGLSLDRFCREKPKPKPMRAGRWDAGAADPNAPGGPGAKDGLGDDKAEVRCTGCGGSTTDPHLNTYDGHYYDLQSVGEYTLTASPDGQLEVQSRTAPVAGSTTAAINVAFAMRVGADRVGFTGDAGAITVRVNGTVTEVGAGGLRLPGGGQLRRGPQTYLLTWPDGSQAWVFAVQASLTVQVGPAPEHRGRMRGLLGDFDGDKRGDLKLRDGTTLTDPSFADIHGRLVDSWRVTEQTTLFDYGPGQSTATFTDPDFPSGPVTAQNSPDRAAAEQACRAAGVTDPVQLANCVVDVGVTGDTGYATGAAALQRFLADTVRSGQTLGDGRFAGGDIGSAQQRDRFPLALGAARWFYVSGWTGPGPGCDQSLSISLVGVSNDHRPCTGGTIRFEVPDPKADYRLEVVGVDGKKGRYQFELVTIKVRELAARIGERVTGRIDVPGRMDLYALDRAAAGKARFTDTPDCAAGIWYEVLNLDTGKVEVGARPFCGPVEFVPADPAARYGLGITQVDLSTADYTFTVPPG</sequence>
<accession>A0A8J3LG35</accession>
<dbReference type="Pfam" id="PF00094">
    <property type="entry name" value="VWD"/>
    <property type="match status" value="1"/>
</dbReference>
<dbReference type="PANTHER" id="PTHR13802">
    <property type="entry name" value="MUCIN 4-RELATED"/>
    <property type="match status" value="1"/>
</dbReference>
<evidence type="ECO:0000313" key="5">
    <source>
        <dbReference type="Proteomes" id="UP000660339"/>
    </source>
</evidence>
<evidence type="ECO:0000313" key="4">
    <source>
        <dbReference type="EMBL" id="GIG14511.1"/>
    </source>
</evidence>
<dbReference type="InterPro" id="IPR051495">
    <property type="entry name" value="Epithelial_Barrier/Signaling"/>
</dbReference>
<dbReference type="EMBL" id="BONJ01000014">
    <property type="protein sequence ID" value="GIG14511.1"/>
    <property type="molecule type" value="Genomic_DNA"/>
</dbReference>
<dbReference type="AlphaFoldDB" id="A0A8J3LG35"/>
<evidence type="ECO:0000256" key="1">
    <source>
        <dbReference type="SAM" id="MobiDB-lite"/>
    </source>
</evidence>
<keyword evidence="5" id="KW-1185">Reference proteome</keyword>
<feature type="domain" description="VWFD" evidence="3">
    <location>
        <begin position="537"/>
        <end position="723"/>
    </location>
</feature>
<keyword evidence="2" id="KW-0472">Membrane</keyword>
<dbReference type="SMART" id="SM00216">
    <property type="entry name" value="VWD"/>
    <property type="match status" value="1"/>
</dbReference>
<organism evidence="4 5">
    <name type="scientific">Catellatospora methionotrophica</name>
    <dbReference type="NCBI Taxonomy" id="121620"/>
    <lineage>
        <taxon>Bacteria</taxon>
        <taxon>Bacillati</taxon>
        <taxon>Actinomycetota</taxon>
        <taxon>Actinomycetes</taxon>
        <taxon>Micromonosporales</taxon>
        <taxon>Micromonosporaceae</taxon>
        <taxon>Catellatospora</taxon>
    </lineage>
</organism>
<keyword evidence="2" id="KW-0812">Transmembrane</keyword>
<dbReference type="PROSITE" id="PS51233">
    <property type="entry name" value="VWFD"/>
    <property type="match status" value="1"/>
</dbReference>
<name>A0A8J3LG35_9ACTN</name>
<reference evidence="4" key="1">
    <citation type="submission" date="2021-01" db="EMBL/GenBank/DDBJ databases">
        <title>Whole genome shotgun sequence of Catellatospora methionotrophica NBRC 14553.</title>
        <authorList>
            <person name="Komaki H."/>
            <person name="Tamura T."/>
        </authorList>
    </citation>
    <scope>NUCLEOTIDE SEQUENCE</scope>
    <source>
        <strain evidence="4">NBRC 14553</strain>
    </source>
</reference>
<feature type="transmembrane region" description="Helical" evidence="2">
    <location>
        <begin position="12"/>
        <end position="31"/>
    </location>
</feature>
<protein>
    <recommendedName>
        <fullName evidence="3">VWFD domain-containing protein</fullName>
    </recommendedName>
</protein>
<proteinExistence type="predicted"/>
<keyword evidence="2" id="KW-1133">Transmembrane helix</keyword>
<comment type="caution">
    <text evidence="4">The sequence shown here is derived from an EMBL/GenBank/DDBJ whole genome shotgun (WGS) entry which is preliminary data.</text>
</comment>
<evidence type="ECO:0000259" key="3">
    <source>
        <dbReference type="PROSITE" id="PS51233"/>
    </source>
</evidence>
<evidence type="ECO:0000256" key="2">
    <source>
        <dbReference type="SAM" id="Phobius"/>
    </source>
</evidence>
<feature type="region of interest" description="Disordered" evidence="1">
    <location>
        <begin position="498"/>
        <end position="528"/>
    </location>
</feature>
<dbReference type="Proteomes" id="UP000660339">
    <property type="component" value="Unassembled WGS sequence"/>
</dbReference>
<gene>
    <name evidence="4" type="ORF">Cme02nite_28430</name>
</gene>
<dbReference type="RefSeq" id="WP_166377839.1">
    <property type="nucleotide sequence ID" value="NZ_BAAATT010000007.1"/>
</dbReference>